<keyword evidence="5 9" id="KW-0067">ATP-binding</keyword>
<dbReference type="NCBIfam" id="TIGR01536">
    <property type="entry name" value="asn_synth_AEB"/>
    <property type="match status" value="1"/>
</dbReference>
<reference evidence="12 13" key="1">
    <citation type="submission" date="2014-04" db="EMBL/GenBank/DDBJ databases">
        <title>Whole genome of Muricauda olearia.</title>
        <authorList>
            <person name="Zhang X.-H."/>
            <person name="Tang K."/>
        </authorList>
    </citation>
    <scope>NUCLEOTIDE SEQUENCE [LARGE SCALE GENOMIC DNA]</scope>
    <source>
        <strain evidence="12 13">Th120</strain>
    </source>
</reference>
<dbReference type="GO" id="GO:0004066">
    <property type="term" value="F:asparagine synthase (glutamine-hydrolyzing) activity"/>
    <property type="evidence" value="ECO:0007669"/>
    <property type="project" value="UniProtKB-EC"/>
</dbReference>
<dbReference type="InterPro" id="IPR017932">
    <property type="entry name" value="GATase_2_dom"/>
</dbReference>
<evidence type="ECO:0000256" key="8">
    <source>
        <dbReference type="PIRSR" id="PIRSR001589-1"/>
    </source>
</evidence>
<comment type="pathway">
    <text evidence="1">Amino-acid biosynthesis; L-asparagine biosynthesis; L-asparagine from L-aspartate (L-Gln route): step 1/1.</text>
</comment>
<gene>
    <name evidence="12" type="ORF">DN53_14645</name>
</gene>
<evidence type="ECO:0000256" key="3">
    <source>
        <dbReference type="ARBA" id="ARBA00012737"/>
    </source>
</evidence>
<dbReference type="PANTHER" id="PTHR43284:SF1">
    <property type="entry name" value="ASPARAGINE SYNTHETASE"/>
    <property type="match status" value="1"/>
</dbReference>
<dbReference type="SUPFAM" id="SSF52402">
    <property type="entry name" value="Adenine nucleotide alpha hydrolases-like"/>
    <property type="match status" value="1"/>
</dbReference>
<proteinExistence type="inferred from homology"/>
<comment type="catalytic activity">
    <reaction evidence="7">
        <text>L-aspartate + L-glutamine + ATP + H2O = L-asparagine + L-glutamate + AMP + diphosphate + H(+)</text>
        <dbReference type="Rhea" id="RHEA:12228"/>
        <dbReference type="ChEBI" id="CHEBI:15377"/>
        <dbReference type="ChEBI" id="CHEBI:15378"/>
        <dbReference type="ChEBI" id="CHEBI:29985"/>
        <dbReference type="ChEBI" id="CHEBI:29991"/>
        <dbReference type="ChEBI" id="CHEBI:30616"/>
        <dbReference type="ChEBI" id="CHEBI:33019"/>
        <dbReference type="ChEBI" id="CHEBI:58048"/>
        <dbReference type="ChEBI" id="CHEBI:58359"/>
        <dbReference type="ChEBI" id="CHEBI:456215"/>
        <dbReference type="EC" id="6.3.5.4"/>
    </reaction>
</comment>
<feature type="domain" description="Glutamine amidotransferase type-2" evidence="11">
    <location>
        <begin position="2"/>
        <end position="219"/>
    </location>
</feature>
<evidence type="ECO:0000313" key="12">
    <source>
        <dbReference type="EMBL" id="RYC51432.1"/>
    </source>
</evidence>
<dbReference type="Proteomes" id="UP000290261">
    <property type="component" value="Unassembled WGS sequence"/>
</dbReference>
<dbReference type="InterPro" id="IPR033738">
    <property type="entry name" value="AsnB_N"/>
</dbReference>
<feature type="binding site" evidence="9">
    <location>
        <position position="106"/>
    </location>
    <ligand>
        <name>L-glutamine</name>
        <dbReference type="ChEBI" id="CHEBI:58359"/>
    </ligand>
</feature>
<dbReference type="GO" id="GO:0005524">
    <property type="term" value="F:ATP binding"/>
    <property type="evidence" value="ECO:0007669"/>
    <property type="project" value="UniProtKB-KW"/>
</dbReference>
<feature type="site" description="Important for beta-aspartyl-AMP intermediate formation" evidence="10">
    <location>
        <position position="373"/>
    </location>
</feature>
<evidence type="ECO:0000256" key="9">
    <source>
        <dbReference type="PIRSR" id="PIRSR001589-2"/>
    </source>
</evidence>
<dbReference type="Gene3D" id="3.40.50.620">
    <property type="entry name" value="HUPs"/>
    <property type="match status" value="1"/>
</dbReference>
<dbReference type="PROSITE" id="PS51278">
    <property type="entry name" value="GATASE_TYPE_2"/>
    <property type="match status" value="1"/>
</dbReference>
<keyword evidence="6 8" id="KW-0315">Glutamine amidotransferase</keyword>
<dbReference type="SUPFAM" id="SSF56235">
    <property type="entry name" value="N-terminal nucleophile aminohydrolases (Ntn hydrolases)"/>
    <property type="match status" value="1"/>
</dbReference>
<dbReference type="GO" id="GO:0006529">
    <property type="term" value="P:asparagine biosynthetic process"/>
    <property type="evidence" value="ECO:0007669"/>
    <property type="project" value="UniProtKB-KW"/>
</dbReference>
<dbReference type="InterPro" id="IPR001962">
    <property type="entry name" value="Asn_synthase"/>
</dbReference>
<dbReference type="GO" id="GO:0005829">
    <property type="term" value="C:cytosol"/>
    <property type="evidence" value="ECO:0007669"/>
    <property type="project" value="TreeGrafter"/>
</dbReference>
<name>A0A444VL29_9FLAO</name>
<dbReference type="InterPro" id="IPR014729">
    <property type="entry name" value="Rossmann-like_a/b/a_fold"/>
</dbReference>
<evidence type="ECO:0000256" key="4">
    <source>
        <dbReference type="ARBA" id="ARBA00022741"/>
    </source>
</evidence>
<comment type="similarity">
    <text evidence="2">Belongs to the asparagine synthetase family.</text>
</comment>
<evidence type="ECO:0000313" key="13">
    <source>
        <dbReference type="Proteomes" id="UP000290261"/>
    </source>
</evidence>
<protein>
    <recommendedName>
        <fullName evidence="3">asparagine synthase (glutamine-hydrolyzing)</fullName>
        <ecNumber evidence="3">6.3.5.4</ecNumber>
    </recommendedName>
</protein>
<evidence type="ECO:0000256" key="7">
    <source>
        <dbReference type="ARBA" id="ARBA00048741"/>
    </source>
</evidence>
<dbReference type="EC" id="6.3.5.4" evidence="3"/>
<dbReference type="RefSeq" id="WP_129654469.1">
    <property type="nucleotide sequence ID" value="NZ_ML142910.1"/>
</dbReference>
<sequence length="636" mass="72759">MCGINGFISYGKTLSEKESVSRINHMNDLIVHRGPDDDGIFHENNGTTTIAMGMRRLSIIDLHSGKQPIFSEDNQLVIVFNGEIYNYLELKEELIKKGVTFKTNSDTEVILKLYENYGVSSFKRLDGMFAFSIYDKGLNKVFIARDFFGEKPLYYTQSNGSFKWASELKSITNDAATPLKIDKVGLNLYLRLTYIPAPYSIYEGVHKLPPYSYITYDLSENNYIISEIEAETYPDKTNSKISLDKAKNNVRDLVRDSVVSRSISDVPLGTFLSGGVDSSIVSLCLSQYKSEPIETFSIGFKKKSFDETDKSQLVAKMIHSNHHEFIIDEKDIKEDLHQILNNFDEPFADSSALPTYLVSKKTREHVTVALTGDGGDEVFGGYNKYYMGKLNSRYTSWVPKPLHNVVKNISMPFLNTSNDNRGRRYQIKRLLNSFDYNGGFYWDIISLGYTNGEINEYLLSENQVATPFKIYKDTLGINSPKSLTDFRLVDRHISLEGDMLVKVDRTSMLNSLECRAPFLNKQLWNYVNTLPENFLLNGWNKKFLLKEAFKDEFPKGFLDKSKSGFGAPVGDWLRTSLSAELKSYIETDKLKKQGIFNADTITKLVREHLSGTADNTFKVWTFYCFQKWYFNTYISK</sequence>
<dbReference type="Gene3D" id="3.60.20.10">
    <property type="entry name" value="Glutamine Phosphoribosylpyrophosphate, subunit 1, domain 1"/>
    <property type="match status" value="1"/>
</dbReference>
<keyword evidence="4 9" id="KW-0547">Nucleotide-binding</keyword>
<feature type="binding site" evidence="9">
    <location>
        <position position="298"/>
    </location>
    <ligand>
        <name>ATP</name>
        <dbReference type="ChEBI" id="CHEBI:30616"/>
    </ligand>
</feature>
<organism evidence="12 13">
    <name type="scientific">Flagellimonas olearia</name>
    <dbReference type="NCBI Taxonomy" id="552546"/>
    <lineage>
        <taxon>Bacteria</taxon>
        <taxon>Pseudomonadati</taxon>
        <taxon>Bacteroidota</taxon>
        <taxon>Flavobacteriia</taxon>
        <taxon>Flavobacteriales</taxon>
        <taxon>Flavobacteriaceae</taxon>
        <taxon>Flagellimonas</taxon>
    </lineage>
</organism>
<dbReference type="CDD" id="cd01991">
    <property type="entry name" value="Asn_synthase_B_C"/>
    <property type="match status" value="1"/>
</dbReference>
<dbReference type="InterPro" id="IPR051786">
    <property type="entry name" value="ASN_synthetase/amidase"/>
</dbReference>
<dbReference type="InterPro" id="IPR029055">
    <property type="entry name" value="Ntn_hydrolases_N"/>
</dbReference>
<evidence type="ECO:0000256" key="10">
    <source>
        <dbReference type="PIRSR" id="PIRSR001589-3"/>
    </source>
</evidence>
<evidence type="ECO:0000259" key="11">
    <source>
        <dbReference type="PROSITE" id="PS51278"/>
    </source>
</evidence>
<dbReference type="Pfam" id="PF00733">
    <property type="entry name" value="Asn_synthase"/>
    <property type="match status" value="1"/>
</dbReference>
<dbReference type="PIRSF" id="PIRSF001589">
    <property type="entry name" value="Asn_synthetase_glu-h"/>
    <property type="match status" value="1"/>
</dbReference>
<keyword evidence="13" id="KW-1185">Reference proteome</keyword>
<dbReference type="AlphaFoldDB" id="A0A444VL29"/>
<evidence type="ECO:0000256" key="5">
    <source>
        <dbReference type="ARBA" id="ARBA00022840"/>
    </source>
</evidence>
<keyword evidence="8" id="KW-0061">Asparagine biosynthesis</keyword>
<evidence type="ECO:0000256" key="6">
    <source>
        <dbReference type="ARBA" id="ARBA00022962"/>
    </source>
</evidence>
<feature type="active site" description="For GATase activity" evidence="8">
    <location>
        <position position="2"/>
    </location>
</feature>
<dbReference type="PANTHER" id="PTHR43284">
    <property type="entry name" value="ASPARAGINE SYNTHETASE (GLUTAMINE-HYDROLYZING)"/>
    <property type="match status" value="1"/>
</dbReference>
<evidence type="ECO:0000256" key="1">
    <source>
        <dbReference type="ARBA" id="ARBA00005187"/>
    </source>
</evidence>
<dbReference type="CDD" id="cd00712">
    <property type="entry name" value="AsnB"/>
    <property type="match status" value="1"/>
</dbReference>
<dbReference type="EMBL" id="JJMP01000006">
    <property type="protein sequence ID" value="RYC51432.1"/>
    <property type="molecule type" value="Genomic_DNA"/>
</dbReference>
<keyword evidence="8" id="KW-0028">Amino-acid biosynthesis</keyword>
<accession>A0A444VL29</accession>
<dbReference type="InterPro" id="IPR006426">
    <property type="entry name" value="Asn_synth_AEB"/>
</dbReference>
<comment type="caution">
    <text evidence="12">The sequence shown here is derived from an EMBL/GenBank/DDBJ whole genome shotgun (WGS) entry which is preliminary data.</text>
</comment>
<dbReference type="Pfam" id="PF13537">
    <property type="entry name" value="GATase_7"/>
    <property type="match status" value="1"/>
</dbReference>
<evidence type="ECO:0000256" key="2">
    <source>
        <dbReference type="ARBA" id="ARBA00005752"/>
    </source>
</evidence>